<feature type="transmembrane region" description="Helical" evidence="5">
    <location>
        <begin position="101"/>
        <end position="121"/>
    </location>
</feature>
<dbReference type="GO" id="GO:0016020">
    <property type="term" value="C:membrane"/>
    <property type="evidence" value="ECO:0007669"/>
    <property type="project" value="UniProtKB-SubCell"/>
</dbReference>
<protein>
    <recommendedName>
        <fullName evidence="6">Peptidase S54 rhomboid domain-containing protein</fullName>
    </recommendedName>
</protein>
<reference evidence="7" key="2">
    <citation type="submission" date="2020-09" db="EMBL/GenBank/DDBJ databases">
        <authorList>
            <person name="Sun Q."/>
            <person name="Kim S."/>
        </authorList>
    </citation>
    <scope>NUCLEOTIDE SEQUENCE</scope>
    <source>
        <strain evidence="7">KCTC 12711</strain>
    </source>
</reference>
<feature type="transmembrane region" description="Helical" evidence="5">
    <location>
        <begin position="77"/>
        <end position="95"/>
    </location>
</feature>
<dbReference type="GO" id="GO:0004252">
    <property type="term" value="F:serine-type endopeptidase activity"/>
    <property type="evidence" value="ECO:0007669"/>
    <property type="project" value="InterPro"/>
</dbReference>
<dbReference type="SUPFAM" id="SSF144091">
    <property type="entry name" value="Rhomboid-like"/>
    <property type="match status" value="1"/>
</dbReference>
<dbReference type="EMBL" id="BMXA01000006">
    <property type="protein sequence ID" value="GHA17995.1"/>
    <property type="molecule type" value="Genomic_DNA"/>
</dbReference>
<evidence type="ECO:0000313" key="7">
    <source>
        <dbReference type="EMBL" id="GHA17995.1"/>
    </source>
</evidence>
<dbReference type="InterPro" id="IPR035952">
    <property type="entry name" value="Rhomboid-like_sf"/>
</dbReference>
<feature type="transmembrane region" description="Helical" evidence="5">
    <location>
        <begin position="128"/>
        <end position="151"/>
    </location>
</feature>
<evidence type="ECO:0000256" key="2">
    <source>
        <dbReference type="ARBA" id="ARBA00022692"/>
    </source>
</evidence>
<evidence type="ECO:0000256" key="1">
    <source>
        <dbReference type="ARBA" id="ARBA00004141"/>
    </source>
</evidence>
<evidence type="ECO:0000259" key="6">
    <source>
        <dbReference type="Pfam" id="PF01694"/>
    </source>
</evidence>
<gene>
    <name evidence="7" type="ORF">GCM10008090_29660</name>
</gene>
<dbReference type="InterPro" id="IPR022764">
    <property type="entry name" value="Peptidase_S54_rhomboid_dom"/>
</dbReference>
<name>A0A918VS12_9GAMM</name>
<keyword evidence="3 5" id="KW-1133">Transmembrane helix</keyword>
<comment type="subcellular location">
    <subcellularLocation>
        <location evidence="1">Membrane</location>
        <topology evidence="1">Multi-pass membrane protein</topology>
    </subcellularLocation>
</comment>
<accession>A0A918VS12</accession>
<sequence length="202" mass="21986">MTMKFPLITLTVAFATCALYVFLGAMPELLIWQHGEGQQGWQWLSAHFVHISAEHLVWNTVALLVLGSIVEQNSPTALLFALVAGAIGVNIYLAFFYTLSAYAGLSGVLNTVLVVALYQLYQNPAYKFASVLTFILSVVKVVIEYCFNLSLFSTLPWPSVPQAHLAGLVTGVGLWALGVCQRKCVTGNLTSTGAKLFGRVER</sequence>
<dbReference type="Gene3D" id="1.20.1540.10">
    <property type="entry name" value="Rhomboid-like"/>
    <property type="match status" value="1"/>
</dbReference>
<keyword evidence="8" id="KW-1185">Reference proteome</keyword>
<feature type="transmembrane region" description="Helical" evidence="5">
    <location>
        <begin position="163"/>
        <end position="180"/>
    </location>
</feature>
<proteinExistence type="predicted"/>
<evidence type="ECO:0000313" key="8">
    <source>
        <dbReference type="Proteomes" id="UP000614811"/>
    </source>
</evidence>
<dbReference type="Proteomes" id="UP000614811">
    <property type="component" value="Unassembled WGS sequence"/>
</dbReference>
<dbReference type="NCBIfam" id="TIGR03902">
    <property type="entry name" value="rhom_GG_sort"/>
    <property type="match status" value="1"/>
</dbReference>
<dbReference type="InterPro" id="IPR023826">
    <property type="entry name" value="Rhom-like_SP_proteobac"/>
</dbReference>
<reference evidence="7" key="1">
    <citation type="journal article" date="2014" name="Int. J. Syst. Evol. Microbiol.">
        <title>Complete genome sequence of Corynebacterium casei LMG S-19264T (=DSM 44701T), isolated from a smear-ripened cheese.</title>
        <authorList>
            <consortium name="US DOE Joint Genome Institute (JGI-PGF)"/>
            <person name="Walter F."/>
            <person name="Albersmeier A."/>
            <person name="Kalinowski J."/>
            <person name="Ruckert C."/>
        </authorList>
    </citation>
    <scope>NUCLEOTIDE SEQUENCE</scope>
    <source>
        <strain evidence="7">KCTC 12711</strain>
    </source>
</reference>
<keyword evidence="4 5" id="KW-0472">Membrane</keyword>
<dbReference type="Pfam" id="PF01694">
    <property type="entry name" value="Rhomboid"/>
    <property type="match status" value="1"/>
</dbReference>
<evidence type="ECO:0000256" key="3">
    <source>
        <dbReference type="ARBA" id="ARBA00022989"/>
    </source>
</evidence>
<organism evidence="7 8">
    <name type="scientific">Arenicella chitinivorans</name>
    <dbReference type="NCBI Taxonomy" id="1329800"/>
    <lineage>
        <taxon>Bacteria</taxon>
        <taxon>Pseudomonadati</taxon>
        <taxon>Pseudomonadota</taxon>
        <taxon>Gammaproteobacteria</taxon>
        <taxon>Arenicellales</taxon>
        <taxon>Arenicellaceae</taxon>
        <taxon>Arenicella</taxon>
    </lineage>
</organism>
<evidence type="ECO:0000256" key="5">
    <source>
        <dbReference type="SAM" id="Phobius"/>
    </source>
</evidence>
<feature type="transmembrane region" description="Helical" evidence="5">
    <location>
        <begin position="48"/>
        <end position="70"/>
    </location>
</feature>
<evidence type="ECO:0000256" key="4">
    <source>
        <dbReference type="ARBA" id="ARBA00023136"/>
    </source>
</evidence>
<comment type="caution">
    <text evidence="7">The sequence shown here is derived from an EMBL/GenBank/DDBJ whole genome shotgun (WGS) entry which is preliminary data.</text>
</comment>
<keyword evidence="2 5" id="KW-0812">Transmembrane</keyword>
<dbReference type="AlphaFoldDB" id="A0A918VS12"/>
<feature type="domain" description="Peptidase S54 rhomboid" evidence="6">
    <location>
        <begin position="38"/>
        <end position="175"/>
    </location>
</feature>